<accession>A0A9W7L4K7</accession>
<dbReference type="Pfam" id="PF09742">
    <property type="entry name" value="Dymeclin"/>
    <property type="match status" value="1"/>
</dbReference>
<name>A0A9W7L4K7_9STRA</name>
<gene>
    <name evidence="2" type="ORF">TrCOL_g10138</name>
</gene>
<dbReference type="InterPro" id="IPR026705">
    <property type="entry name" value="Hid-1/Ecm30"/>
</dbReference>
<evidence type="ECO:0008006" key="4">
    <source>
        <dbReference type="Google" id="ProtNLM"/>
    </source>
</evidence>
<feature type="region of interest" description="Disordered" evidence="1">
    <location>
        <begin position="691"/>
        <end position="722"/>
    </location>
</feature>
<dbReference type="GO" id="GO:0005797">
    <property type="term" value="C:Golgi medial cisterna"/>
    <property type="evidence" value="ECO:0007669"/>
    <property type="project" value="TreeGrafter"/>
</dbReference>
<dbReference type="AlphaFoldDB" id="A0A9W7L4K7"/>
<organism evidence="2 3">
    <name type="scientific">Triparma columacea</name>
    <dbReference type="NCBI Taxonomy" id="722753"/>
    <lineage>
        <taxon>Eukaryota</taxon>
        <taxon>Sar</taxon>
        <taxon>Stramenopiles</taxon>
        <taxon>Ochrophyta</taxon>
        <taxon>Bolidophyceae</taxon>
        <taxon>Parmales</taxon>
        <taxon>Triparmaceae</taxon>
        <taxon>Triparma</taxon>
    </lineage>
</organism>
<dbReference type="PANTHER" id="PTHR21575:SF12">
    <property type="entry name" value="PROTEIN HID1"/>
    <property type="match status" value="1"/>
</dbReference>
<reference evidence="3" key="1">
    <citation type="journal article" date="2023" name="Commun. Biol.">
        <title>Genome analysis of Parmales, the sister group of diatoms, reveals the evolutionary specialization of diatoms from phago-mixotrophs to photoautotrophs.</title>
        <authorList>
            <person name="Ban H."/>
            <person name="Sato S."/>
            <person name="Yoshikawa S."/>
            <person name="Yamada K."/>
            <person name="Nakamura Y."/>
            <person name="Ichinomiya M."/>
            <person name="Sato N."/>
            <person name="Blanc-Mathieu R."/>
            <person name="Endo H."/>
            <person name="Kuwata A."/>
            <person name="Ogata H."/>
        </authorList>
    </citation>
    <scope>NUCLEOTIDE SEQUENCE [LARGE SCALE GENOMIC DNA]</scope>
</reference>
<dbReference type="OrthoDB" id="432953at2759"/>
<proteinExistence type="predicted"/>
<protein>
    <recommendedName>
        <fullName evidence="4">High-temperature-induced dauer-formation protein-domain-containing protein</fullName>
    </recommendedName>
</protein>
<evidence type="ECO:0000313" key="3">
    <source>
        <dbReference type="Proteomes" id="UP001165065"/>
    </source>
</evidence>
<keyword evidence="3" id="KW-1185">Reference proteome</keyword>
<feature type="compositionally biased region" description="Low complexity" evidence="1">
    <location>
        <begin position="691"/>
        <end position="702"/>
    </location>
</feature>
<dbReference type="PANTHER" id="PTHR21575">
    <property type="entry name" value="PROTEIN HID1"/>
    <property type="match status" value="1"/>
</dbReference>
<feature type="compositionally biased region" description="Pro residues" evidence="1">
    <location>
        <begin position="703"/>
        <end position="714"/>
    </location>
</feature>
<sequence>MGASASRERFLASTDRLSTETVGSDDVEFWDELWKLGSSSEEVFSVLSPNSIRLLRRSHFTNLSTLITQATAQLCQVVETPYSIYFDQALNCVRVLTRLLPFVMEDVAESELREEDGLKTAEEREELRAKIEDLCWGEGDIAMDQPGDDGYREPIGLLVVHATMHMLFLPQFTCDYFEEPDNNDEEEDGEADDGEGEEATPQILSPTASVKLDNLVPSNPPPAPSSPVGVSRTFSSTTSLSQAKPFALHPTTSTCIWAYGPGIHKPGKKPSQIIENPAYIKNRIEVLRLLLSSCSSCLFSGSPSSRWTSTACSLDSPKAVELFHSLVNTVMGYNPGKGVMPYSGVFGGEGKRELVELCVQMLIVLLDYGSKGVEGTLDDDGASAAGDDSDGNGKGSGGNDDTESPEQYRKVYLDPKAGNEEGFNIFRTLVRNMRGSYSFNFVFNGFSNILNSVHLAANTYLPGSMRGAQFHQETLVLLWKFLEENEEFEKWIIQKEDINELVVPICYFMYSSRKDSTSVGLIHMCAFILLKLSGSRDFCIALNRPFSTHLPIDLPLFTGTHADLLAITVHKVIANGTQSLRPLYGCMITTICNVSPYWRGLSLTASLKVVNLLEIFTANKKLYTDTPTSEENIGHAALILEIFNNVVQYQFTGNEQLVYALIRKKGAFLKLTNLKAEIAASNWRKVHKVAPPETPTTAETTVAPPPPPPTPPAPSDGKVGLASPPPDGAWVEKLKAKLPLDTVTRLLKSVSPLIDDMVTGKDGVVDEEDILTLLRSTTLVGLLPVPHPIVIRQYRKNDWTGNWFTAYLWGVIFLRNQKLPVFDGDSIKLFQVTAKESR</sequence>
<dbReference type="GO" id="GO:0016020">
    <property type="term" value="C:membrane"/>
    <property type="evidence" value="ECO:0007669"/>
    <property type="project" value="TreeGrafter"/>
</dbReference>
<feature type="region of interest" description="Disordered" evidence="1">
    <location>
        <begin position="379"/>
        <end position="406"/>
    </location>
</feature>
<feature type="region of interest" description="Disordered" evidence="1">
    <location>
        <begin position="177"/>
        <end position="200"/>
    </location>
</feature>
<feature type="region of interest" description="Disordered" evidence="1">
    <location>
        <begin position="212"/>
        <end position="234"/>
    </location>
</feature>
<dbReference type="EMBL" id="BRYA01000012">
    <property type="protein sequence ID" value="GMI31824.1"/>
    <property type="molecule type" value="Genomic_DNA"/>
</dbReference>
<feature type="compositionally biased region" description="Acidic residues" evidence="1">
    <location>
        <begin position="177"/>
        <end position="198"/>
    </location>
</feature>
<evidence type="ECO:0000256" key="1">
    <source>
        <dbReference type="SAM" id="MobiDB-lite"/>
    </source>
</evidence>
<dbReference type="GO" id="GO:0000138">
    <property type="term" value="C:Golgi trans cisterna"/>
    <property type="evidence" value="ECO:0007669"/>
    <property type="project" value="TreeGrafter"/>
</dbReference>
<evidence type="ECO:0000313" key="2">
    <source>
        <dbReference type="EMBL" id="GMI31824.1"/>
    </source>
</evidence>
<dbReference type="Proteomes" id="UP001165065">
    <property type="component" value="Unassembled WGS sequence"/>
</dbReference>
<comment type="caution">
    <text evidence="2">The sequence shown here is derived from an EMBL/GenBank/DDBJ whole genome shotgun (WGS) entry which is preliminary data.</text>
</comment>